<comment type="similarity">
    <text evidence="2">Belongs to the FlgN family.</text>
</comment>
<name>A0A3P1SQE2_9GAMM</name>
<dbReference type="Gene3D" id="1.20.58.300">
    <property type="entry name" value="FlgN-like"/>
    <property type="match status" value="1"/>
</dbReference>
<dbReference type="Pfam" id="PF05130">
    <property type="entry name" value="FlgN"/>
    <property type="match status" value="1"/>
</dbReference>
<evidence type="ECO:0000256" key="3">
    <source>
        <dbReference type="ARBA" id="ARBA00022795"/>
    </source>
</evidence>
<dbReference type="EMBL" id="RQXV01000005">
    <property type="protein sequence ID" value="RRC99269.1"/>
    <property type="molecule type" value="Genomic_DNA"/>
</dbReference>
<dbReference type="AlphaFoldDB" id="A0A3P1SQE2"/>
<sequence length="174" mass="19758">MPDRKPVGLKQTVTSLPPLNQLNALTRQGISLLTTLDTLLDQEYQALQERKIDQLQLLVEKKTTALQQLEENNQARNQLFINSGITPDKAGLQDYCTKLPDIDAKSFTQFWSELETILLQVNEKNQRNEQVISRSSRNMEQLLSILRGQNQKNMLYDQSGGKGNYAAQNRIGKA</sequence>
<dbReference type="SUPFAM" id="SSF140566">
    <property type="entry name" value="FlgN-like"/>
    <property type="match status" value="1"/>
</dbReference>
<evidence type="ECO:0000256" key="1">
    <source>
        <dbReference type="ARBA" id="ARBA00002397"/>
    </source>
</evidence>
<evidence type="ECO:0000313" key="6">
    <source>
        <dbReference type="Proteomes" id="UP000267535"/>
    </source>
</evidence>
<comment type="caution">
    <text evidence="5">The sequence shown here is derived from an EMBL/GenBank/DDBJ whole genome shotgun (WGS) entry which is preliminary data.</text>
</comment>
<dbReference type="OrthoDB" id="6119092at2"/>
<keyword evidence="3" id="KW-1005">Bacterial flagellum biogenesis</keyword>
<dbReference type="InterPro" id="IPR036679">
    <property type="entry name" value="FlgN-like_sf"/>
</dbReference>
<keyword evidence="6" id="KW-1185">Reference proteome</keyword>
<gene>
    <name evidence="5" type="ORF">EHS89_10490</name>
</gene>
<evidence type="ECO:0000256" key="4">
    <source>
        <dbReference type="SAM" id="Coils"/>
    </source>
</evidence>
<accession>A0A3P1SQE2</accession>
<protein>
    <submittedName>
        <fullName evidence="5">Flagellar protein FlgN</fullName>
    </submittedName>
</protein>
<feature type="coiled-coil region" evidence="4">
    <location>
        <begin position="52"/>
        <end position="79"/>
    </location>
</feature>
<proteinExistence type="inferred from homology"/>
<keyword evidence="5" id="KW-0969">Cilium</keyword>
<reference evidence="5 6" key="1">
    <citation type="submission" date="2018-11" db="EMBL/GenBank/DDBJ databases">
        <title>The draft genome sequence of Amphritea balenae JAMM 1525T.</title>
        <authorList>
            <person name="Fang Z."/>
            <person name="Zhang Y."/>
            <person name="Han X."/>
        </authorList>
    </citation>
    <scope>NUCLEOTIDE SEQUENCE [LARGE SCALE GENOMIC DNA]</scope>
    <source>
        <strain evidence="5 6">JAMM 1525</strain>
    </source>
</reference>
<comment type="function">
    <text evidence="1">Required for the efficient initiation of filament assembly.</text>
</comment>
<dbReference type="InterPro" id="IPR007809">
    <property type="entry name" value="FlgN-like"/>
</dbReference>
<keyword evidence="4" id="KW-0175">Coiled coil</keyword>
<dbReference type="Proteomes" id="UP000267535">
    <property type="component" value="Unassembled WGS sequence"/>
</dbReference>
<keyword evidence="5" id="KW-0282">Flagellum</keyword>
<evidence type="ECO:0000313" key="5">
    <source>
        <dbReference type="EMBL" id="RRC99269.1"/>
    </source>
</evidence>
<organism evidence="5 6">
    <name type="scientific">Amphritea balenae</name>
    <dbReference type="NCBI Taxonomy" id="452629"/>
    <lineage>
        <taxon>Bacteria</taxon>
        <taxon>Pseudomonadati</taxon>
        <taxon>Pseudomonadota</taxon>
        <taxon>Gammaproteobacteria</taxon>
        <taxon>Oceanospirillales</taxon>
        <taxon>Oceanospirillaceae</taxon>
        <taxon>Amphritea</taxon>
    </lineage>
</organism>
<keyword evidence="5" id="KW-0966">Cell projection</keyword>
<evidence type="ECO:0000256" key="2">
    <source>
        <dbReference type="ARBA" id="ARBA00007703"/>
    </source>
</evidence>
<dbReference type="GO" id="GO:0044780">
    <property type="term" value="P:bacterial-type flagellum assembly"/>
    <property type="evidence" value="ECO:0007669"/>
    <property type="project" value="InterPro"/>
</dbReference>